<name>A0A1I0NHY6_9FIRM</name>
<accession>A0A1I0NHY6</accession>
<protein>
    <submittedName>
        <fullName evidence="1">Uncharacterized protein</fullName>
    </submittedName>
</protein>
<organism evidence="1 2">
    <name type="scientific">[Clostridium] fimetarium</name>
    <dbReference type="NCBI Taxonomy" id="99656"/>
    <lineage>
        <taxon>Bacteria</taxon>
        <taxon>Bacillati</taxon>
        <taxon>Bacillota</taxon>
        <taxon>Clostridia</taxon>
        <taxon>Lachnospirales</taxon>
        <taxon>Lachnospiraceae</taxon>
    </lineage>
</organism>
<evidence type="ECO:0000313" key="1">
    <source>
        <dbReference type="EMBL" id="SEW00843.1"/>
    </source>
</evidence>
<dbReference type="EMBL" id="FOJI01000003">
    <property type="protein sequence ID" value="SEW00843.1"/>
    <property type="molecule type" value="Genomic_DNA"/>
</dbReference>
<proteinExistence type="predicted"/>
<gene>
    <name evidence="1" type="ORF">SAMN05421659_103110</name>
</gene>
<keyword evidence="2" id="KW-1185">Reference proteome</keyword>
<sequence length="38" mass="4467">MEREVTMEEIVQLMKESQDDFIIHVEFGEAVVLDAKKE</sequence>
<dbReference type="AlphaFoldDB" id="A0A1I0NHY6"/>
<evidence type="ECO:0000313" key="2">
    <source>
        <dbReference type="Proteomes" id="UP000199701"/>
    </source>
</evidence>
<dbReference type="Proteomes" id="UP000199701">
    <property type="component" value="Unassembled WGS sequence"/>
</dbReference>
<reference evidence="1 2" key="1">
    <citation type="submission" date="2016-10" db="EMBL/GenBank/DDBJ databases">
        <authorList>
            <person name="de Groot N.N."/>
        </authorList>
    </citation>
    <scope>NUCLEOTIDE SEQUENCE [LARGE SCALE GENOMIC DNA]</scope>
    <source>
        <strain evidence="1 2">DSM 9179</strain>
    </source>
</reference>